<keyword evidence="8" id="KW-0238">DNA-binding</keyword>
<dbReference type="InterPro" id="IPR022635">
    <property type="entry name" value="DNA_polIII_beta_C"/>
</dbReference>
<keyword evidence="3" id="KW-0963">Cytoplasm</keyword>
<dbReference type="PANTHER" id="PTHR30478:SF0">
    <property type="entry name" value="BETA SLIDING CLAMP"/>
    <property type="match status" value="1"/>
</dbReference>
<evidence type="ECO:0000256" key="5">
    <source>
        <dbReference type="ARBA" id="ARBA00022695"/>
    </source>
</evidence>
<comment type="subcellular location">
    <subcellularLocation>
        <location evidence="1">Cytoplasm</location>
    </subcellularLocation>
</comment>
<keyword evidence="4" id="KW-0808">Transferase</keyword>
<dbReference type="CDD" id="cd00140">
    <property type="entry name" value="beta_clamp"/>
    <property type="match status" value="1"/>
</dbReference>
<dbReference type="InterPro" id="IPR001001">
    <property type="entry name" value="DNA_polIII_beta"/>
</dbReference>
<dbReference type="GO" id="GO:0005737">
    <property type="term" value="C:cytoplasm"/>
    <property type="evidence" value="ECO:0007669"/>
    <property type="project" value="UniProtKB-SubCell"/>
</dbReference>
<dbReference type="PANTHER" id="PTHR30478">
    <property type="entry name" value="DNA POLYMERASE III SUBUNIT BETA"/>
    <property type="match status" value="1"/>
</dbReference>
<evidence type="ECO:0000259" key="9">
    <source>
        <dbReference type="Pfam" id="PF02768"/>
    </source>
</evidence>
<comment type="similarity">
    <text evidence="2">Belongs to the beta sliding clamp family.</text>
</comment>
<sequence>MGDCLDRAALLISEKQRSPIRIRFEGDTALFTCSSPLGRVSDEIPIKSSGGDLEMGFNNKFLQDALRYCGEDVVKLEMTTNLSPLVIRPTEGDSFIYLVLPVRLKNSDH</sequence>
<dbReference type="EMBL" id="VSSQ01013920">
    <property type="protein sequence ID" value="MPM52568.1"/>
    <property type="molecule type" value="Genomic_DNA"/>
</dbReference>
<proteinExistence type="inferred from homology"/>
<dbReference type="Pfam" id="PF02768">
    <property type="entry name" value="DNA_pol3_beta_3"/>
    <property type="match status" value="1"/>
</dbReference>
<evidence type="ECO:0000256" key="1">
    <source>
        <dbReference type="ARBA" id="ARBA00004496"/>
    </source>
</evidence>
<evidence type="ECO:0000256" key="4">
    <source>
        <dbReference type="ARBA" id="ARBA00022679"/>
    </source>
</evidence>
<dbReference type="AlphaFoldDB" id="A0A645AIL9"/>
<keyword evidence="7" id="KW-0239">DNA-directed DNA polymerase</keyword>
<dbReference type="SUPFAM" id="SSF55979">
    <property type="entry name" value="DNA clamp"/>
    <property type="match status" value="1"/>
</dbReference>
<keyword evidence="6" id="KW-0235">DNA replication</keyword>
<dbReference type="GO" id="GO:0008408">
    <property type="term" value="F:3'-5' exonuclease activity"/>
    <property type="evidence" value="ECO:0007669"/>
    <property type="project" value="InterPro"/>
</dbReference>
<evidence type="ECO:0000256" key="2">
    <source>
        <dbReference type="ARBA" id="ARBA00010752"/>
    </source>
</evidence>
<keyword evidence="5" id="KW-0548">Nucleotidyltransferase</keyword>
<evidence type="ECO:0000256" key="3">
    <source>
        <dbReference type="ARBA" id="ARBA00022490"/>
    </source>
</evidence>
<evidence type="ECO:0000256" key="8">
    <source>
        <dbReference type="ARBA" id="ARBA00023125"/>
    </source>
</evidence>
<reference evidence="10" key="1">
    <citation type="submission" date="2019-08" db="EMBL/GenBank/DDBJ databases">
        <authorList>
            <person name="Kucharzyk K."/>
            <person name="Murdoch R.W."/>
            <person name="Higgins S."/>
            <person name="Loffler F."/>
        </authorList>
    </citation>
    <scope>NUCLEOTIDE SEQUENCE</scope>
</reference>
<dbReference type="GO" id="GO:0003677">
    <property type="term" value="F:DNA binding"/>
    <property type="evidence" value="ECO:0007669"/>
    <property type="project" value="UniProtKB-KW"/>
</dbReference>
<organism evidence="10">
    <name type="scientific">bioreactor metagenome</name>
    <dbReference type="NCBI Taxonomy" id="1076179"/>
    <lineage>
        <taxon>unclassified sequences</taxon>
        <taxon>metagenomes</taxon>
        <taxon>ecological metagenomes</taxon>
    </lineage>
</organism>
<dbReference type="InterPro" id="IPR046938">
    <property type="entry name" value="DNA_clamp_sf"/>
</dbReference>
<evidence type="ECO:0000256" key="6">
    <source>
        <dbReference type="ARBA" id="ARBA00022705"/>
    </source>
</evidence>
<dbReference type="Gene3D" id="3.10.150.10">
    <property type="entry name" value="DNA Polymerase III, subunit A, domain 2"/>
    <property type="match status" value="1"/>
</dbReference>
<protein>
    <submittedName>
        <fullName evidence="10">Beta sliding clamp</fullName>
    </submittedName>
</protein>
<dbReference type="GO" id="GO:0009360">
    <property type="term" value="C:DNA polymerase III complex"/>
    <property type="evidence" value="ECO:0007669"/>
    <property type="project" value="InterPro"/>
</dbReference>
<evidence type="ECO:0000256" key="7">
    <source>
        <dbReference type="ARBA" id="ARBA00022932"/>
    </source>
</evidence>
<accession>A0A645AIL9</accession>
<name>A0A645AIL9_9ZZZZ</name>
<dbReference type="GO" id="GO:0003887">
    <property type="term" value="F:DNA-directed DNA polymerase activity"/>
    <property type="evidence" value="ECO:0007669"/>
    <property type="project" value="UniProtKB-KW"/>
</dbReference>
<feature type="domain" description="DNA polymerase III beta sliding clamp C-terminal" evidence="9">
    <location>
        <begin position="3"/>
        <end position="103"/>
    </location>
</feature>
<comment type="caution">
    <text evidence="10">The sequence shown here is derived from an EMBL/GenBank/DDBJ whole genome shotgun (WGS) entry which is preliminary data.</text>
</comment>
<gene>
    <name evidence="10" type="primary">dnaN_41</name>
    <name evidence="10" type="ORF">SDC9_99328</name>
</gene>
<evidence type="ECO:0000313" key="10">
    <source>
        <dbReference type="EMBL" id="MPM52568.1"/>
    </source>
</evidence>
<dbReference type="GO" id="GO:0006271">
    <property type="term" value="P:DNA strand elongation involved in DNA replication"/>
    <property type="evidence" value="ECO:0007669"/>
    <property type="project" value="TreeGrafter"/>
</dbReference>